<protein>
    <submittedName>
        <fullName evidence="1">Uncharacterized protein</fullName>
    </submittedName>
</protein>
<dbReference type="Proteomes" id="UP001589645">
    <property type="component" value="Unassembled WGS sequence"/>
</dbReference>
<dbReference type="RefSeq" id="WP_390198527.1">
    <property type="nucleotide sequence ID" value="NZ_JBHMEP010000141.1"/>
</dbReference>
<evidence type="ECO:0000313" key="2">
    <source>
        <dbReference type="Proteomes" id="UP001589645"/>
    </source>
</evidence>
<proteinExistence type="predicted"/>
<organism evidence="1 2">
    <name type="scientific">Vibrio olivae</name>
    <dbReference type="NCBI Taxonomy" id="1243002"/>
    <lineage>
        <taxon>Bacteria</taxon>
        <taxon>Pseudomonadati</taxon>
        <taxon>Pseudomonadota</taxon>
        <taxon>Gammaproteobacteria</taxon>
        <taxon>Vibrionales</taxon>
        <taxon>Vibrionaceae</taxon>
        <taxon>Vibrio</taxon>
    </lineage>
</organism>
<dbReference type="EMBL" id="JBHMEP010000141">
    <property type="protein sequence ID" value="MFB9137969.1"/>
    <property type="molecule type" value="Genomic_DNA"/>
</dbReference>
<feature type="non-terminal residue" evidence="1">
    <location>
        <position position="1"/>
    </location>
</feature>
<sequence length="154" mass="17334">NNNGESRKTNMLPNIGYYVQSIDQIVKETEAIGEGMHPKYEVIRNAIDEGKTSELDKSTLEEIILLFEEGTKKYRAMLKKVSTLRPPAKAMGIHKNFEKAYLSYVAGCEEMIQSIDLESGVDEDLFNTSEAKQDQATDQLTAAIQKMTNLLLKK</sequence>
<accession>A0ABV5HV38</accession>
<gene>
    <name evidence="1" type="ORF">ACFFUV_23950</name>
</gene>
<reference evidence="1 2" key="1">
    <citation type="submission" date="2024-09" db="EMBL/GenBank/DDBJ databases">
        <authorList>
            <person name="Sun Q."/>
            <person name="Mori K."/>
        </authorList>
    </citation>
    <scope>NUCLEOTIDE SEQUENCE [LARGE SCALE GENOMIC DNA]</scope>
    <source>
        <strain evidence="1 2">CECT 8064</strain>
    </source>
</reference>
<evidence type="ECO:0000313" key="1">
    <source>
        <dbReference type="EMBL" id="MFB9137969.1"/>
    </source>
</evidence>
<comment type="caution">
    <text evidence="1">The sequence shown here is derived from an EMBL/GenBank/DDBJ whole genome shotgun (WGS) entry which is preliminary data.</text>
</comment>
<name>A0ABV5HV38_9VIBR</name>
<keyword evidence="2" id="KW-1185">Reference proteome</keyword>